<dbReference type="STRING" id="27349.A0A0L6V2B9"/>
<evidence type="ECO:0008006" key="8">
    <source>
        <dbReference type="Google" id="ProtNLM"/>
    </source>
</evidence>
<comment type="caution">
    <text evidence="6">The sequence shown here is derived from an EMBL/GenBank/DDBJ whole genome shotgun (WGS) entry which is preliminary data.</text>
</comment>
<evidence type="ECO:0000256" key="5">
    <source>
        <dbReference type="ARBA" id="ARBA00023242"/>
    </source>
</evidence>
<keyword evidence="2" id="KW-0479">Metal-binding</keyword>
<evidence type="ECO:0000313" key="7">
    <source>
        <dbReference type="Proteomes" id="UP000037035"/>
    </source>
</evidence>
<evidence type="ECO:0000256" key="2">
    <source>
        <dbReference type="ARBA" id="ARBA00022723"/>
    </source>
</evidence>
<keyword evidence="5" id="KW-0539">Nucleus</keyword>
<evidence type="ECO:0000256" key="1">
    <source>
        <dbReference type="ARBA" id="ARBA00004123"/>
    </source>
</evidence>
<keyword evidence="7" id="KW-1185">Reference proteome</keyword>
<dbReference type="PANTHER" id="PTHR46481">
    <property type="entry name" value="ZINC FINGER BED DOMAIN-CONTAINING PROTEIN 4"/>
    <property type="match status" value="1"/>
</dbReference>
<dbReference type="VEuPathDB" id="FungiDB:VP01_2820g3"/>
<dbReference type="Proteomes" id="UP000037035">
    <property type="component" value="Unassembled WGS sequence"/>
</dbReference>
<gene>
    <name evidence="6" type="ORF">VP01_2820g3</name>
</gene>
<protein>
    <recommendedName>
        <fullName evidence="8">DUF659 domain-containing protein</fullName>
    </recommendedName>
</protein>
<comment type="subcellular location">
    <subcellularLocation>
        <location evidence="1">Nucleus</location>
    </subcellularLocation>
</comment>
<dbReference type="PANTHER" id="PTHR46481:SF10">
    <property type="entry name" value="ZINC FINGER BED DOMAIN-CONTAINING PROTEIN 39"/>
    <property type="match status" value="1"/>
</dbReference>
<dbReference type="OrthoDB" id="2505677at2759"/>
<evidence type="ECO:0000256" key="4">
    <source>
        <dbReference type="ARBA" id="ARBA00022833"/>
    </source>
</evidence>
<evidence type="ECO:0000256" key="3">
    <source>
        <dbReference type="ARBA" id="ARBA00022771"/>
    </source>
</evidence>
<sequence>MDAWTSPKMKAFIAVTAHGITLDWKMIDVLIGMPAVLSQHTGSCFGEILVNMLDELKLSNKLISITTDNASRNSTLVLWSIYRQGGSCGSQK</sequence>
<evidence type="ECO:0000313" key="6">
    <source>
        <dbReference type="EMBL" id="KNZ54898.1"/>
    </source>
</evidence>
<accession>A0A0L6V2B9</accession>
<reference evidence="6 7" key="1">
    <citation type="submission" date="2015-08" db="EMBL/GenBank/DDBJ databases">
        <title>Next Generation Sequencing and Analysis of the Genome of Puccinia sorghi L Schw, the Causal Agent of Maize Common Rust.</title>
        <authorList>
            <person name="Rochi L."/>
            <person name="Burguener G."/>
            <person name="Darino M."/>
            <person name="Turjanski A."/>
            <person name="Kreff E."/>
            <person name="Dieguez M.J."/>
            <person name="Sacco F."/>
        </authorList>
    </citation>
    <scope>NUCLEOTIDE SEQUENCE [LARGE SCALE GENOMIC DNA]</scope>
    <source>
        <strain evidence="6 7">RO10H11247</strain>
    </source>
</reference>
<dbReference type="InterPro" id="IPR052035">
    <property type="entry name" value="ZnF_BED_domain_contain"/>
</dbReference>
<organism evidence="6 7">
    <name type="scientific">Puccinia sorghi</name>
    <dbReference type="NCBI Taxonomy" id="27349"/>
    <lineage>
        <taxon>Eukaryota</taxon>
        <taxon>Fungi</taxon>
        <taxon>Dikarya</taxon>
        <taxon>Basidiomycota</taxon>
        <taxon>Pucciniomycotina</taxon>
        <taxon>Pucciniomycetes</taxon>
        <taxon>Pucciniales</taxon>
        <taxon>Pucciniaceae</taxon>
        <taxon>Puccinia</taxon>
    </lineage>
</organism>
<dbReference type="AlphaFoldDB" id="A0A0L6V2B9"/>
<keyword evidence="4" id="KW-0862">Zinc</keyword>
<dbReference type="GO" id="GO:0005634">
    <property type="term" value="C:nucleus"/>
    <property type="evidence" value="ECO:0007669"/>
    <property type="project" value="UniProtKB-SubCell"/>
</dbReference>
<dbReference type="EMBL" id="LAVV01007747">
    <property type="protein sequence ID" value="KNZ54898.1"/>
    <property type="molecule type" value="Genomic_DNA"/>
</dbReference>
<proteinExistence type="predicted"/>
<keyword evidence="3" id="KW-0863">Zinc-finger</keyword>
<name>A0A0L6V2B9_9BASI</name>
<dbReference type="GO" id="GO:0008270">
    <property type="term" value="F:zinc ion binding"/>
    <property type="evidence" value="ECO:0007669"/>
    <property type="project" value="UniProtKB-KW"/>
</dbReference>